<keyword evidence="3" id="KW-1185">Reference proteome</keyword>
<protein>
    <submittedName>
        <fullName evidence="2">Uncharacterized protein</fullName>
    </submittedName>
</protein>
<dbReference type="EMBL" id="JAFCMP010000536">
    <property type="protein sequence ID" value="KAG5176442.1"/>
    <property type="molecule type" value="Genomic_DNA"/>
</dbReference>
<keyword evidence="1" id="KW-0472">Membrane</keyword>
<keyword evidence="1" id="KW-1133">Transmembrane helix</keyword>
<feature type="transmembrane region" description="Helical" evidence="1">
    <location>
        <begin position="84"/>
        <end position="105"/>
    </location>
</feature>
<evidence type="ECO:0000313" key="2">
    <source>
        <dbReference type="EMBL" id="KAG5176442.1"/>
    </source>
</evidence>
<gene>
    <name evidence="2" type="ORF">JKP88DRAFT_274243</name>
</gene>
<name>A0A836C8U5_9STRA</name>
<evidence type="ECO:0000313" key="3">
    <source>
        <dbReference type="Proteomes" id="UP000664859"/>
    </source>
</evidence>
<comment type="caution">
    <text evidence="2">The sequence shown here is derived from an EMBL/GenBank/DDBJ whole genome shotgun (WGS) entry which is preliminary data.</text>
</comment>
<evidence type="ECO:0000256" key="1">
    <source>
        <dbReference type="SAM" id="Phobius"/>
    </source>
</evidence>
<feature type="transmembrane region" description="Helical" evidence="1">
    <location>
        <begin position="111"/>
        <end position="128"/>
    </location>
</feature>
<feature type="transmembrane region" description="Helical" evidence="1">
    <location>
        <begin position="40"/>
        <end position="64"/>
    </location>
</feature>
<organism evidence="2 3">
    <name type="scientific">Tribonema minus</name>
    <dbReference type="NCBI Taxonomy" id="303371"/>
    <lineage>
        <taxon>Eukaryota</taxon>
        <taxon>Sar</taxon>
        <taxon>Stramenopiles</taxon>
        <taxon>Ochrophyta</taxon>
        <taxon>PX clade</taxon>
        <taxon>Xanthophyceae</taxon>
        <taxon>Tribonematales</taxon>
        <taxon>Tribonemataceae</taxon>
        <taxon>Tribonema</taxon>
    </lineage>
</organism>
<proteinExistence type="predicted"/>
<keyword evidence="1" id="KW-0812">Transmembrane</keyword>
<sequence length="135" mass="14610">MTDYIDDTTTLNGVLVAATLLATLGNACWDLDAEPPYHTAFSVMASIAFYSAIIAIWLSLFTLVMGNEKTPYVINYPRWTLASYLFFVLAIASGTVTFFLAGFVVTGSNAIMWPPFAVAVAVILLSHAEADDDTN</sequence>
<accession>A0A836C8U5</accession>
<dbReference type="AlphaFoldDB" id="A0A836C8U5"/>
<dbReference type="Proteomes" id="UP000664859">
    <property type="component" value="Unassembled WGS sequence"/>
</dbReference>
<reference evidence="2" key="1">
    <citation type="submission" date="2021-02" db="EMBL/GenBank/DDBJ databases">
        <title>First Annotated Genome of the Yellow-green Alga Tribonema minus.</title>
        <authorList>
            <person name="Mahan K.M."/>
        </authorList>
    </citation>
    <scope>NUCLEOTIDE SEQUENCE</scope>
    <source>
        <strain evidence="2">UTEX B ZZ1240</strain>
    </source>
</reference>